<organism evidence="11 12">
    <name type="scientific">Candidatus Vogelbacteria bacterium RIFOXYD2_FULL_44_9</name>
    <dbReference type="NCBI Taxonomy" id="1802441"/>
    <lineage>
        <taxon>Bacteria</taxon>
        <taxon>Candidatus Vogeliibacteriota</taxon>
    </lineage>
</organism>
<dbReference type="InterPro" id="IPR002314">
    <property type="entry name" value="aa-tRNA-synt_IIb"/>
</dbReference>
<proteinExistence type="predicted"/>
<dbReference type="PRINTS" id="PR01046">
    <property type="entry name" value="TRNASYNTHPRO"/>
</dbReference>
<evidence type="ECO:0000256" key="2">
    <source>
        <dbReference type="ARBA" id="ARBA00019110"/>
    </source>
</evidence>
<dbReference type="InterPro" id="IPR006195">
    <property type="entry name" value="aa-tRNA-synth_II"/>
</dbReference>
<comment type="caution">
    <text evidence="11">The sequence shown here is derived from an EMBL/GenBank/DDBJ whole genome shotgun (WGS) entry which is preliminary data.</text>
</comment>
<dbReference type="InterPro" id="IPR050062">
    <property type="entry name" value="Pro-tRNA_synthetase"/>
</dbReference>
<dbReference type="Proteomes" id="UP000177140">
    <property type="component" value="Unassembled WGS sequence"/>
</dbReference>
<gene>
    <name evidence="11" type="ORF">A2556_00635</name>
</gene>
<dbReference type="PROSITE" id="PS50862">
    <property type="entry name" value="AA_TRNA_LIGASE_II"/>
    <property type="match status" value="1"/>
</dbReference>
<dbReference type="InterPro" id="IPR036621">
    <property type="entry name" value="Anticodon-bd_dom_sf"/>
</dbReference>
<dbReference type="InterPro" id="IPR045864">
    <property type="entry name" value="aa-tRNA-synth_II/BPL/LPL"/>
</dbReference>
<dbReference type="PANTHER" id="PTHR42753">
    <property type="entry name" value="MITOCHONDRIAL RIBOSOME PROTEIN L39/PROLYL-TRNA LIGASE FAMILY MEMBER"/>
    <property type="match status" value="1"/>
</dbReference>
<evidence type="ECO:0000256" key="5">
    <source>
        <dbReference type="ARBA" id="ARBA00022840"/>
    </source>
</evidence>
<dbReference type="GO" id="GO:0006433">
    <property type="term" value="P:prolyl-tRNA aminoacylation"/>
    <property type="evidence" value="ECO:0007669"/>
    <property type="project" value="InterPro"/>
</dbReference>
<dbReference type="AlphaFoldDB" id="A0A1G2QQZ2"/>
<evidence type="ECO:0000259" key="10">
    <source>
        <dbReference type="PROSITE" id="PS50862"/>
    </source>
</evidence>
<keyword evidence="3" id="KW-0436">Ligase</keyword>
<dbReference type="Gene3D" id="3.40.50.800">
    <property type="entry name" value="Anticodon-binding domain"/>
    <property type="match status" value="1"/>
</dbReference>
<dbReference type="CDD" id="cd00861">
    <property type="entry name" value="ProRS_anticodon_short"/>
    <property type="match status" value="1"/>
</dbReference>
<name>A0A1G2QQZ2_9BACT</name>
<dbReference type="Pfam" id="PF03129">
    <property type="entry name" value="HGTP_anticodon"/>
    <property type="match status" value="1"/>
</dbReference>
<accession>A0A1G2QQZ2</accession>
<keyword evidence="5" id="KW-0067">ATP-binding</keyword>
<dbReference type="PANTHER" id="PTHR42753:SF2">
    <property type="entry name" value="PROLINE--TRNA LIGASE"/>
    <property type="match status" value="1"/>
</dbReference>
<evidence type="ECO:0000256" key="9">
    <source>
        <dbReference type="ARBA" id="ARBA00047671"/>
    </source>
</evidence>
<dbReference type="InterPro" id="IPR002316">
    <property type="entry name" value="Pro-tRNA-ligase_IIa"/>
</dbReference>
<reference evidence="11 12" key="1">
    <citation type="journal article" date="2016" name="Nat. Commun.">
        <title>Thousands of microbial genomes shed light on interconnected biogeochemical processes in an aquifer system.</title>
        <authorList>
            <person name="Anantharaman K."/>
            <person name="Brown C.T."/>
            <person name="Hug L.A."/>
            <person name="Sharon I."/>
            <person name="Castelle C.J."/>
            <person name="Probst A.J."/>
            <person name="Thomas B.C."/>
            <person name="Singh A."/>
            <person name="Wilkins M.J."/>
            <person name="Karaoz U."/>
            <person name="Brodie E.L."/>
            <person name="Williams K.H."/>
            <person name="Hubbard S.S."/>
            <person name="Banfield J.F."/>
        </authorList>
    </citation>
    <scope>NUCLEOTIDE SEQUENCE [LARGE SCALE GENOMIC DNA]</scope>
</reference>
<dbReference type="GO" id="GO:0005829">
    <property type="term" value="C:cytosol"/>
    <property type="evidence" value="ECO:0007669"/>
    <property type="project" value="TreeGrafter"/>
</dbReference>
<dbReference type="GO" id="GO:0004827">
    <property type="term" value="F:proline-tRNA ligase activity"/>
    <property type="evidence" value="ECO:0007669"/>
    <property type="project" value="UniProtKB-EC"/>
</dbReference>
<keyword evidence="7 11" id="KW-0030">Aminoacyl-tRNA synthetase</keyword>
<feature type="domain" description="Aminoacyl-transfer RNA synthetases class-II family profile" evidence="10">
    <location>
        <begin position="38"/>
        <end position="318"/>
    </location>
</feature>
<evidence type="ECO:0000313" key="12">
    <source>
        <dbReference type="Proteomes" id="UP000177140"/>
    </source>
</evidence>
<dbReference type="SUPFAM" id="SSF52954">
    <property type="entry name" value="Class II aaRS ABD-related"/>
    <property type="match status" value="1"/>
</dbReference>
<evidence type="ECO:0000313" key="11">
    <source>
        <dbReference type="EMBL" id="OHA62926.1"/>
    </source>
</evidence>
<dbReference type="EC" id="6.1.1.15" evidence="1"/>
<evidence type="ECO:0000256" key="6">
    <source>
        <dbReference type="ARBA" id="ARBA00022917"/>
    </source>
</evidence>
<dbReference type="Pfam" id="PF00587">
    <property type="entry name" value="tRNA-synt_2b"/>
    <property type="match status" value="1"/>
</dbReference>
<dbReference type="InterPro" id="IPR004154">
    <property type="entry name" value="Anticodon-bd"/>
</dbReference>
<sequence length="416" mass="46668">MLQSKLFTKTRREDPKDEVAKNAKLLVRAGFIHKEAAGIYSLLPLGLRTINKINNIVREEMNALGANELQMTALQNPDIWQKTDRWSDDKVDNWFKTSLKGGGELGLGFTHEEDITAIASAHVNSYKDLPFSAYQIQTKFRNEARAKSGIMRGREFLMKDLYSFHVSEADLEIFYAKATEAYQNIFKRLGIGDKTFLTFASGGVFSEFSHEFQTICEVGEDTIYIDREKQIAVNQEVYNDEVLTKLGLNKSKLEEVKAVEIGNIFKLGTRFSEPLGLTYVDEKGERQLVIMGSYGFGPSRAMGLLTEVLADDQGLVWPLSVAPFALHLISLDQNDKAFELYKTLTAKGVEVLLDDREASAGAKFADADLIGIPYRVIISAKGLADNKYEVKNRATGEVQMVSVDEFEAWVEKTIQL</sequence>
<dbReference type="EMBL" id="MHTM01000001">
    <property type="protein sequence ID" value="OHA62926.1"/>
    <property type="molecule type" value="Genomic_DNA"/>
</dbReference>
<dbReference type="InterPro" id="IPR044140">
    <property type="entry name" value="ProRS_anticodon_short"/>
</dbReference>
<dbReference type="Gene3D" id="3.30.930.10">
    <property type="entry name" value="Bira Bifunctional Protein, Domain 2"/>
    <property type="match status" value="1"/>
</dbReference>
<dbReference type="SUPFAM" id="SSF55681">
    <property type="entry name" value="Class II aaRS and biotin synthetases"/>
    <property type="match status" value="1"/>
</dbReference>
<evidence type="ECO:0000256" key="1">
    <source>
        <dbReference type="ARBA" id="ARBA00012831"/>
    </source>
</evidence>
<dbReference type="GO" id="GO:0005524">
    <property type="term" value="F:ATP binding"/>
    <property type="evidence" value="ECO:0007669"/>
    <property type="project" value="UniProtKB-KW"/>
</dbReference>
<keyword evidence="6" id="KW-0648">Protein biosynthesis</keyword>
<evidence type="ECO:0000256" key="4">
    <source>
        <dbReference type="ARBA" id="ARBA00022741"/>
    </source>
</evidence>
<comment type="catalytic activity">
    <reaction evidence="9">
        <text>tRNA(Pro) + L-proline + ATP = L-prolyl-tRNA(Pro) + AMP + diphosphate</text>
        <dbReference type="Rhea" id="RHEA:14305"/>
        <dbReference type="Rhea" id="RHEA-COMP:9700"/>
        <dbReference type="Rhea" id="RHEA-COMP:9702"/>
        <dbReference type="ChEBI" id="CHEBI:30616"/>
        <dbReference type="ChEBI" id="CHEBI:33019"/>
        <dbReference type="ChEBI" id="CHEBI:60039"/>
        <dbReference type="ChEBI" id="CHEBI:78442"/>
        <dbReference type="ChEBI" id="CHEBI:78532"/>
        <dbReference type="ChEBI" id="CHEBI:456215"/>
        <dbReference type="EC" id="6.1.1.15"/>
    </reaction>
</comment>
<evidence type="ECO:0000256" key="8">
    <source>
        <dbReference type="ARBA" id="ARBA00029731"/>
    </source>
</evidence>
<evidence type="ECO:0000256" key="3">
    <source>
        <dbReference type="ARBA" id="ARBA00022598"/>
    </source>
</evidence>
<protein>
    <recommendedName>
        <fullName evidence="2">Proline--tRNA ligase</fullName>
        <ecNumber evidence="1">6.1.1.15</ecNumber>
    </recommendedName>
    <alternativeName>
        <fullName evidence="8">Prolyl-tRNA synthetase</fullName>
    </alternativeName>
</protein>
<evidence type="ECO:0000256" key="7">
    <source>
        <dbReference type="ARBA" id="ARBA00023146"/>
    </source>
</evidence>
<keyword evidence="4" id="KW-0547">Nucleotide-binding</keyword>